<comment type="caution">
    <text evidence="1">The sequence shown here is derived from an EMBL/GenBank/DDBJ whole genome shotgun (WGS) entry which is preliminary data.</text>
</comment>
<gene>
    <name evidence="1" type="ORF">EVAR_44701_1</name>
</gene>
<dbReference type="AlphaFoldDB" id="A0A4C1XG38"/>
<evidence type="ECO:0000313" key="2">
    <source>
        <dbReference type="Proteomes" id="UP000299102"/>
    </source>
</evidence>
<keyword evidence="2" id="KW-1185">Reference proteome</keyword>
<accession>A0A4C1XG38</accession>
<evidence type="ECO:0000313" key="1">
    <source>
        <dbReference type="EMBL" id="GBP62846.1"/>
    </source>
</evidence>
<dbReference type="Proteomes" id="UP000299102">
    <property type="component" value="Unassembled WGS sequence"/>
</dbReference>
<name>A0A4C1XG38_EUMVA</name>
<sequence length="106" mass="11573">MKRRLAIQRSNHGPWRADYVTKTSAALATVGPLTDDGSRSRAPNRGARYGMARVRFTRRRHPYADTAAYQTKALKPLAIDIAAMSCSGGFSLRVGHTCVPGRMDGP</sequence>
<proteinExistence type="predicted"/>
<reference evidence="1 2" key="1">
    <citation type="journal article" date="2019" name="Commun. Biol.">
        <title>The bagworm genome reveals a unique fibroin gene that provides high tensile strength.</title>
        <authorList>
            <person name="Kono N."/>
            <person name="Nakamura H."/>
            <person name="Ohtoshi R."/>
            <person name="Tomita M."/>
            <person name="Numata K."/>
            <person name="Arakawa K."/>
        </authorList>
    </citation>
    <scope>NUCLEOTIDE SEQUENCE [LARGE SCALE GENOMIC DNA]</scope>
</reference>
<protein>
    <submittedName>
        <fullName evidence="1">Uncharacterized protein</fullName>
    </submittedName>
</protein>
<dbReference type="EMBL" id="BGZK01000851">
    <property type="protein sequence ID" value="GBP62846.1"/>
    <property type="molecule type" value="Genomic_DNA"/>
</dbReference>
<organism evidence="1 2">
    <name type="scientific">Eumeta variegata</name>
    <name type="common">Bagworm moth</name>
    <name type="synonym">Eumeta japonica</name>
    <dbReference type="NCBI Taxonomy" id="151549"/>
    <lineage>
        <taxon>Eukaryota</taxon>
        <taxon>Metazoa</taxon>
        <taxon>Ecdysozoa</taxon>
        <taxon>Arthropoda</taxon>
        <taxon>Hexapoda</taxon>
        <taxon>Insecta</taxon>
        <taxon>Pterygota</taxon>
        <taxon>Neoptera</taxon>
        <taxon>Endopterygota</taxon>
        <taxon>Lepidoptera</taxon>
        <taxon>Glossata</taxon>
        <taxon>Ditrysia</taxon>
        <taxon>Tineoidea</taxon>
        <taxon>Psychidae</taxon>
        <taxon>Oiketicinae</taxon>
        <taxon>Eumeta</taxon>
    </lineage>
</organism>